<dbReference type="PROSITE" id="PS00383">
    <property type="entry name" value="TYR_PHOSPHATASE_1"/>
    <property type="match status" value="1"/>
</dbReference>
<keyword evidence="2" id="KW-0904">Protein phosphatase</keyword>
<dbReference type="GeneID" id="63783176"/>
<protein>
    <submittedName>
        <fullName evidence="6">Uncharacterized protein</fullName>
    </submittedName>
</protein>
<dbReference type="Gene3D" id="3.90.190.10">
    <property type="entry name" value="Protein tyrosine phosphatase superfamily"/>
    <property type="match status" value="1"/>
</dbReference>
<feature type="region of interest" description="Disordered" evidence="3">
    <location>
        <begin position="1"/>
        <end position="49"/>
    </location>
</feature>
<feature type="domain" description="Tyrosine specific protein phosphatases" evidence="5">
    <location>
        <begin position="578"/>
        <end position="646"/>
    </location>
</feature>
<evidence type="ECO:0000259" key="4">
    <source>
        <dbReference type="PROSITE" id="PS50054"/>
    </source>
</evidence>
<dbReference type="InterPro" id="IPR000340">
    <property type="entry name" value="Dual-sp_phosphatase_cat-dom"/>
</dbReference>
<dbReference type="AlphaFoldDB" id="A0A1Y2FNR9"/>
<dbReference type="SMART" id="SM00195">
    <property type="entry name" value="DSPc"/>
    <property type="match status" value="1"/>
</dbReference>
<dbReference type="PANTHER" id="PTHR47550:SF1">
    <property type="entry name" value="DUAL SPECIFICITY PROTEIN PHOSPHATASE PPS1"/>
    <property type="match status" value="1"/>
</dbReference>
<evidence type="ECO:0000256" key="2">
    <source>
        <dbReference type="ARBA" id="ARBA00022912"/>
    </source>
</evidence>
<comment type="caution">
    <text evidence="6">The sequence shown here is derived from an EMBL/GenBank/DDBJ whole genome shotgun (WGS) entry which is preliminary data.</text>
</comment>
<dbReference type="Pfam" id="PF00782">
    <property type="entry name" value="DSPc"/>
    <property type="match status" value="1"/>
</dbReference>
<dbReference type="OMA" id="NKPYSRQ"/>
<dbReference type="InterPro" id="IPR016130">
    <property type="entry name" value="Tyr_Pase_AS"/>
</dbReference>
<keyword evidence="1" id="KW-0378">Hydrolase</keyword>
<dbReference type="InterPro" id="IPR000387">
    <property type="entry name" value="Tyr_Pase_dom"/>
</dbReference>
<dbReference type="Proteomes" id="UP000193685">
    <property type="component" value="Unassembled WGS sequence"/>
</dbReference>
<dbReference type="PROSITE" id="PS50054">
    <property type="entry name" value="TYR_PHOSPHATASE_DUAL"/>
    <property type="match status" value="1"/>
</dbReference>
<evidence type="ECO:0000313" key="7">
    <source>
        <dbReference type="Proteomes" id="UP000193685"/>
    </source>
</evidence>
<dbReference type="EMBL" id="MCFI01000004">
    <property type="protein sequence ID" value="ORY85641.1"/>
    <property type="molecule type" value="Genomic_DNA"/>
</dbReference>
<dbReference type="GO" id="GO:0005634">
    <property type="term" value="C:nucleus"/>
    <property type="evidence" value="ECO:0007669"/>
    <property type="project" value="GOC"/>
</dbReference>
<sequence length="698" mass="78776">MIAVSRRVAELPTYTKRSPSPSDSIRKQTPKPFLTSTPPTSPRRDAFPQDKHTFALLSSPLGRYEQVAPQVFALTVAQLDQALQQEAKLPLTETKDMFPWLHGIHRDNWAQRDFFRWHDRVDASSPRTYRGIALVHAGKPSTGLLEGAIGADDLLDPKRDAFVDLDAVHGVSLRNFHTQQVKCAMLSDVVLYTSSDAREDVAIMLNTAQRIVRAQQQFSEQWHGNGPSYNVYVIEDTFPVIERDFPHLVNIKRDGTRMPSSRDFIELEQLEMRKMSQASEISQNVYLGCDCDWIENSTVQPDGKPPREQFGIHIRCEDYVAIPSIRNNEIRDSGDARHVLECVFPSSGCLTSPGPEEEQDLLDFCDWMYKQTHEQASSGKAQTTVSSSTIYGGVFAETSAQNSMTPAKQTRNVLLTCKDGYTETSLLALCYLVYAEGLSVDQAFLKLHLDKRRNFYCFSDDVATLLALEPLLLNASPVPRAQVLTGLHQTPLPWFQSSVGQQFSGNLPSRIMDHLYLGNLEHADNLAMLKALGITRILSVGEHPAWQMQLRHLDSRLKPEAHLWVRQIQDDGIDPLAKQIERCLEFIEEGFKQGQRTLVHCRVGVSRSASICIADVVRRLALPLPEAYLMVRARRLNVIIQPNLRFMYELLDWTQHELTKHRQAAGDATQELVPRNMTWPALASRIAALNRHYISGSG</sequence>
<evidence type="ECO:0000256" key="1">
    <source>
        <dbReference type="ARBA" id="ARBA00022801"/>
    </source>
</evidence>
<dbReference type="InterPro" id="IPR020422">
    <property type="entry name" value="TYR_PHOSPHATASE_DUAL_dom"/>
</dbReference>
<reference evidence="6 7" key="1">
    <citation type="submission" date="2016-07" db="EMBL/GenBank/DDBJ databases">
        <title>Pervasive Adenine N6-methylation of Active Genes in Fungi.</title>
        <authorList>
            <consortium name="DOE Joint Genome Institute"/>
            <person name="Mondo S.J."/>
            <person name="Dannebaum R.O."/>
            <person name="Kuo R.C."/>
            <person name="Labutti K."/>
            <person name="Haridas S."/>
            <person name="Kuo A."/>
            <person name="Salamov A."/>
            <person name="Ahrendt S.R."/>
            <person name="Lipzen A."/>
            <person name="Sullivan W."/>
            <person name="Andreopoulos W.B."/>
            <person name="Clum A."/>
            <person name="Lindquist E."/>
            <person name="Daum C."/>
            <person name="Ramamoorthy G.K."/>
            <person name="Gryganskyi A."/>
            <person name="Culley D."/>
            <person name="Magnuson J.K."/>
            <person name="James T.Y."/>
            <person name="O'Malley M.A."/>
            <person name="Stajich J.E."/>
            <person name="Spatafora J.W."/>
            <person name="Visel A."/>
            <person name="Grigoriev I.V."/>
        </authorList>
    </citation>
    <scope>NUCLEOTIDE SEQUENCE [LARGE SCALE GENOMIC DNA]</scope>
    <source>
        <strain evidence="6 7">12-1054</strain>
    </source>
</reference>
<accession>A0A1Y2FNR9</accession>
<dbReference type="GO" id="GO:0008138">
    <property type="term" value="F:protein tyrosine/serine/threonine phosphatase activity"/>
    <property type="evidence" value="ECO:0007669"/>
    <property type="project" value="TreeGrafter"/>
</dbReference>
<gene>
    <name evidence="6" type="ORF">BCR37DRAFT_244258</name>
</gene>
<dbReference type="RefSeq" id="XP_040727123.1">
    <property type="nucleotide sequence ID" value="XM_040866577.1"/>
</dbReference>
<feature type="domain" description="Tyrosine-protein phosphatase" evidence="4">
    <location>
        <begin position="507"/>
        <end position="659"/>
    </location>
</feature>
<dbReference type="GO" id="GO:0033260">
    <property type="term" value="P:nuclear DNA replication"/>
    <property type="evidence" value="ECO:0007669"/>
    <property type="project" value="TreeGrafter"/>
</dbReference>
<dbReference type="STRING" id="56484.A0A1Y2FNR9"/>
<name>A0A1Y2FNR9_PROLT</name>
<keyword evidence="7" id="KW-1185">Reference proteome</keyword>
<evidence type="ECO:0000259" key="5">
    <source>
        <dbReference type="PROSITE" id="PS50056"/>
    </source>
</evidence>
<dbReference type="PROSITE" id="PS50056">
    <property type="entry name" value="TYR_PHOSPHATASE_2"/>
    <property type="match status" value="1"/>
</dbReference>
<dbReference type="SUPFAM" id="SSF52799">
    <property type="entry name" value="(Phosphotyrosine protein) phosphatases II"/>
    <property type="match status" value="2"/>
</dbReference>
<organism evidence="6 7">
    <name type="scientific">Protomyces lactucae-debilis</name>
    <dbReference type="NCBI Taxonomy" id="2754530"/>
    <lineage>
        <taxon>Eukaryota</taxon>
        <taxon>Fungi</taxon>
        <taxon>Dikarya</taxon>
        <taxon>Ascomycota</taxon>
        <taxon>Taphrinomycotina</taxon>
        <taxon>Taphrinomycetes</taxon>
        <taxon>Taphrinales</taxon>
        <taxon>Protomycetaceae</taxon>
        <taxon>Protomyces</taxon>
    </lineage>
</organism>
<dbReference type="InterPro" id="IPR029021">
    <property type="entry name" value="Prot-tyrosine_phosphatase-like"/>
</dbReference>
<dbReference type="PANTHER" id="PTHR47550">
    <property type="entry name" value="DUAL SPECIFICITY PROTEIN PHOSPHATASE PPS1"/>
    <property type="match status" value="1"/>
</dbReference>
<proteinExistence type="predicted"/>
<dbReference type="InterPro" id="IPR053239">
    <property type="entry name" value="Dual_spec_PTase"/>
</dbReference>
<evidence type="ECO:0000256" key="3">
    <source>
        <dbReference type="SAM" id="MobiDB-lite"/>
    </source>
</evidence>
<evidence type="ECO:0000313" key="6">
    <source>
        <dbReference type="EMBL" id="ORY85641.1"/>
    </source>
</evidence>
<dbReference type="OrthoDB" id="273181at2759"/>